<gene>
    <name evidence="1" type="ORF">BJY24_006587</name>
</gene>
<evidence type="ECO:0000313" key="2">
    <source>
        <dbReference type="Proteomes" id="UP000540412"/>
    </source>
</evidence>
<organism evidence="1 2">
    <name type="scientific">Nocardia transvalensis</name>
    <dbReference type="NCBI Taxonomy" id="37333"/>
    <lineage>
        <taxon>Bacteria</taxon>
        <taxon>Bacillati</taxon>
        <taxon>Actinomycetota</taxon>
        <taxon>Actinomycetes</taxon>
        <taxon>Mycobacteriales</taxon>
        <taxon>Nocardiaceae</taxon>
        <taxon>Nocardia</taxon>
    </lineage>
</organism>
<dbReference type="EMBL" id="JACHIT010000002">
    <property type="protein sequence ID" value="MBB5917675.1"/>
    <property type="molecule type" value="Genomic_DNA"/>
</dbReference>
<comment type="caution">
    <text evidence="1">The sequence shown here is derived from an EMBL/GenBank/DDBJ whole genome shotgun (WGS) entry which is preliminary data.</text>
</comment>
<dbReference type="RefSeq" id="WP_157185454.1">
    <property type="nucleotide sequence ID" value="NZ_JACHIT010000002.1"/>
</dbReference>
<accession>A0A7W9PK96</accession>
<reference evidence="1 2" key="1">
    <citation type="submission" date="2020-08" db="EMBL/GenBank/DDBJ databases">
        <title>Sequencing the genomes of 1000 actinobacteria strains.</title>
        <authorList>
            <person name="Klenk H.-P."/>
        </authorList>
    </citation>
    <scope>NUCLEOTIDE SEQUENCE [LARGE SCALE GENOMIC DNA]</scope>
    <source>
        <strain evidence="1 2">DSM 43582</strain>
    </source>
</reference>
<dbReference type="Proteomes" id="UP000540412">
    <property type="component" value="Unassembled WGS sequence"/>
</dbReference>
<protein>
    <submittedName>
        <fullName evidence="1">Uncharacterized protein</fullName>
    </submittedName>
</protein>
<keyword evidence="2" id="KW-1185">Reference proteome</keyword>
<proteinExistence type="predicted"/>
<dbReference type="AlphaFoldDB" id="A0A7W9PK96"/>
<evidence type="ECO:0000313" key="1">
    <source>
        <dbReference type="EMBL" id="MBB5917675.1"/>
    </source>
</evidence>
<dbReference type="InterPro" id="IPR029063">
    <property type="entry name" value="SAM-dependent_MTases_sf"/>
</dbReference>
<dbReference type="Gene3D" id="3.40.50.150">
    <property type="entry name" value="Vaccinia Virus protein VP39"/>
    <property type="match status" value="1"/>
</dbReference>
<sequence>MSKPHPEHLVISHITADFDPESMERALETYRAGGGHAQNRDRAEVARKRG</sequence>
<name>A0A7W9PK96_9NOCA</name>